<reference evidence="2 3" key="1">
    <citation type="submission" date="2016-02" db="EMBL/GenBank/DDBJ databases">
        <title>Genome analysis of coral dinoflagellate symbionts highlights evolutionary adaptations to a symbiotic lifestyle.</title>
        <authorList>
            <person name="Aranda M."/>
            <person name="Li Y."/>
            <person name="Liew Y.J."/>
            <person name="Baumgarten S."/>
            <person name="Simakov O."/>
            <person name="Wilson M."/>
            <person name="Piel J."/>
            <person name="Ashoor H."/>
            <person name="Bougouffa S."/>
            <person name="Bajic V.B."/>
            <person name="Ryu T."/>
            <person name="Ravasi T."/>
            <person name="Bayer T."/>
            <person name="Micklem G."/>
            <person name="Kim H."/>
            <person name="Bhak J."/>
            <person name="Lajeunesse T.C."/>
            <person name="Voolstra C.R."/>
        </authorList>
    </citation>
    <scope>NUCLEOTIDE SEQUENCE [LARGE SCALE GENOMIC DNA]</scope>
    <source>
        <strain evidence="2 3">CCMP2467</strain>
    </source>
</reference>
<dbReference type="AlphaFoldDB" id="A0A1Q9EVZ7"/>
<proteinExistence type="predicted"/>
<evidence type="ECO:0000256" key="1">
    <source>
        <dbReference type="SAM" id="MobiDB-lite"/>
    </source>
</evidence>
<evidence type="ECO:0000313" key="2">
    <source>
        <dbReference type="EMBL" id="OLQ11572.1"/>
    </source>
</evidence>
<protein>
    <submittedName>
        <fullName evidence="2">Uncharacterized protein</fullName>
    </submittedName>
</protein>
<keyword evidence="3" id="KW-1185">Reference proteome</keyword>
<organism evidence="2 3">
    <name type="scientific">Symbiodinium microadriaticum</name>
    <name type="common">Dinoflagellate</name>
    <name type="synonym">Zooxanthella microadriatica</name>
    <dbReference type="NCBI Taxonomy" id="2951"/>
    <lineage>
        <taxon>Eukaryota</taxon>
        <taxon>Sar</taxon>
        <taxon>Alveolata</taxon>
        <taxon>Dinophyceae</taxon>
        <taxon>Suessiales</taxon>
        <taxon>Symbiodiniaceae</taxon>
        <taxon>Symbiodinium</taxon>
    </lineage>
</organism>
<sequence length="114" mass="12294">MRCTCDISAAIERCRGRHVGDSTEGWFTMNPKTFKPWTSTYKCVVSTVINAPALEPTSGLLRIKCRTKKDNLVGFATVKGNQGTVLLSPLLAETAGKAAEKRPAEKAAAKKPEA</sequence>
<evidence type="ECO:0000313" key="3">
    <source>
        <dbReference type="Proteomes" id="UP000186817"/>
    </source>
</evidence>
<feature type="region of interest" description="Disordered" evidence="1">
    <location>
        <begin position="95"/>
        <end position="114"/>
    </location>
</feature>
<name>A0A1Q9EVZ7_SYMMI</name>
<comment type="caution">
    <text evidence="2">The sequence shown here is derived from an EMBL/GenBank/DDBJ whole genome shotgun (WGS) entry which is preliminary data.</text>
</comment>
<dbReference type="EMBL" id="LSRX01000057">
    <property type="protein sequence ID" value="OLQ11572.1"/>
    <property type="molecule type" value="Genomic_DNA"/>
</dbReference>
<dbReference type="Proteomes" id="UP000186817">
    <property type="component" value="Unassembled WGS sequence"/>
</dbReference>
<feature type="compositionally biased region" description="Basic and acidic residues" evidence="1">
    <location>
        <begin position="98"/>
        <end position="114"/>
    </location>
</feature>
<gene>
    <name evidence="2" type="ORF">AK812_SmicGene4580</name>
</gene>
<accession>A0A1Q9EVZ7</accession>